<dbReference type="Proteomes" id="UP000616724">
    <property type="component" value="Unassembled WGS sequence"/>
</dbReference>
<dbReference type="Pfam" id="PF03007">
    <property type="entry name" value="WS_DGAT_cat"/>
    <property type="match status" value="1"/>
</dbReference>
<feature type="region of interest" description="Disordered" evidence="11">
    <location>
        <begin position="446"/>
        <end position="466"/>
    </location>
</feature>
<evidence type="ECO:0000259" key="13">
    <source>
        <dbReference type="Pfam" id="PF03007"/>
    </source>
</evidence>
<feature type="domain" description="O-acyltransferase WSD1-like N-terminal" evidence="13">
    <location>
        <begin position="12"/>
        <end position="260"/>
    </location>
</feature>
<evidence type="ECO:0000313" key="15">
    <source>
        <dbReference type="EMBL" id="GIH80077.1"/>
    </source>
</evidence>
<organism evidence="15 16">
    <name type="scientific">Planobispora longispora</name>
    <dbReference type="NCBI Taxonomy" id="28887"/>
    <lineage>
        <taxon>Bacteria</taxon>
        <taxon>Bacillati</taxon>
        <taxon>Actinomycetota</taxon>
        <taxon>Actinomycetes</taxon>
        <taxon>Streptosporangiales</taxon>
        <taxon>Streptosporangiaceae</taxon>
        <taxon>Planobispora</taxon>
    </lineage>
</organism>
<dbReference type="GO" id="GO:0019432">
    <property type="term" value="P:triglyceride biosynthetic process"/>
    <property type="evidence" value="ECO:0007669"/>
    <property type="project" value="UniProtKB-UniPathway"/>
</dbReference>
<evidence type="ECO:0000259" key="14">
    <source>
        <dbReference type="Pfam" id="PF06974"/>
    </source>
</evidence>
<evidence type="ECO:0000256" key="2">
    <source>
        <dbReference type="ARBA" id="ARBA00005189"/>
    </source>
</evidence>
<dbReference type="InterPro" id="IPR004255">
    <property type="entry name" value="O-acyltransferase_WSD1_N"/>
</dbReference>
<dbReference type="InterPro" id="IPR009721">
    <property type="entry name" value="O-acyltransferase_WSD1_C"/>
</dbReference>
<comment type="similarity">
    <text evidence="3">Belongs to the long-chain O-acyltransferase family.</text>
</comment>
<keyword evidence="9" id="KW-0012">Acyltransferase</keyword>
<evidence type="ECO:0000256" key="12">
    <source>
        <dbReference type="SAM" id="Phobius"/>
    </source>
</evidence>
<dbReference type="AlphaFoldDB" id="A0A8J3RQS0"/>
<keyword evidence="6" id="KW-0808">Transferase</keyword>
<evidence type="ECO:0000256" key="5">
    <source>
        <dbReference type="ARBA" id="ARBA00022516"/>
    </source>
</evidence>
<dbReference type="InterPro" id="IPR023213">
    <property type="entry name" value="CAT-like_dom_sf"/>
</dbReference>
<dbReference type="Gene3D" id="3.30.559.10">
    <property type="entry name" value="Chloramphenicol acetyltransferase-like domain"/>
    <property type="match status" value="1"/>
</dbReference>
<gene>
    <name evidence="15" type="ORF">Plo01_65060</name>
</gene>
<evidence type="ECO:0000256" key="6">
    <source>
        <dbReference type="ARBA" id="ARBA00022679"/>
    </source>
</evidence>
<dbReference type="GO" id="GO:0071731">
    <property type="term" value="P:response to nitric oxide"/>
    <property type="evidence" value="ECO:0007669"/>
    <property type="project" value="TreeGrafter"/>
</dbReference>
<evidence type="ECO:0000256" key="8">
    <source>
        <dbReference type="ARBA" id="ARBA00023098"/>
    </source>
</evidence>
<comment type="pathway">
    <text evidence="1">Glycerolipid metabolism; triacylglycerol biosynthesis.</text>
</comment>
<evidence type="ECO:0000256" key="4">
    <source>
        <dbReference type="ARBA" id="ARBA00013244"/>
    </source>
</evidence>
<evidence type="ECO:0000256" key="1">
    <source>
        <dbReference type="ARBA" id="ARBA00004771"/>
    </source>
</evidence>
<keyword evidence="7" id="KW-0319">Glycerol metabolism</keyword>
<dbReference type="GO" id="GO:0006071">
    <property type="term" value="P:glycerol metabolic process"/>
    <property type="evidence" value="ECO:0007669"/>
    <property type="project" value="UniProtKB-KW"/>
</dbReference>
<evidence type="ECO:0000256" key="11">
    <source>
        <dbReference type="SAM" id="MobiDB-lite"/>
    </source>
</evidence>
<dbReference type="Pfam" id="PF06974">
    <property type="entry name" value="WS_DGAT_C"/>
    <property type="match status" value="1"/>
</dbReference>
<proteinExistence type="inferred from homology"/>
<keyword evidence="5" id="KW-0444">Lipid biosynthesis</keyword>
<reference evidence="15 16" key="1">
    <citation type="submission" date="2021-01" db="EMBL/GenBank/DDBJ databases">
        <title>Whole genome shotgun sequence of Planobispora longispora NBRC 13918.</title>
        <authorList>
            <person name="Komaki H."/>
            <person name="Tamura T."/>
        </authorList>
    </citation>
    <scope>NUCLEOTIDE SEQUENCE [LARGE SCALE GENOMIC DNA]</scope>
    <source>
        <strain evidence="15 16">NBRC 13918</strain>
    </source>
</reference>
<evidence type="ECO:0000256" key="9">
    <source>
        <dbReference type="ARBA" id="ARBA00023315"/>
    </source>
</evidence>
<keyword evidence="12" id="KW-1133">Transmembrane helix</keyword>
<dbReference type="PANTHER" id="PTHR31650:SF1">
    <property type="entry name" value="WAX ESTER SYNTHASE_DIACYLGLYCEROL ACYLTRANSFERASE 4-RELATED"/>
    <property type="match status" value="1"/>
</dbReference>
<dbReference type="UniPathway" id="UPA00282"/>
<feature type="transmembrane region" description="Helical" evidence="12">
    <location>
        <begin position="341"/>
        <end position="361"/>
    </location>
</feature>
<evidence type="ECO:0000256" key="7">
    <source>
        <dbReference type="ARBA" id="ARBA00022798"/>
    </source>
</evidence>
<dbReference type="InterPro" id="IPR045034">
    <property type="entry name" value="O-acyltransferase_WSD1-like"/>
</dbReference>
<dbReference type="PANTHER" id="PTHR31650">
    <property type="entry name" value="O-ACYLTRANSFERASE (WSD1-LIKE) FAMILY PROTEIN"/>
    <property type="match status" value="1"/>
</dbReference>
<feature type="compositionally biased region" description="Basic and acidic residues" evidence="11">
    <location>
        <begin position="447"/>
        <end position="459"/>
    </location>
</feature>
<keyword evidence="12" id="KW-0472">Membrane</keyword>
<feature type="domain" description="O-acyltransferase WSD1 C-terminal" evidence="14">
    <location>
        <begin position="301"/>
        <end position="444"/>
    </location>
</feature>
<dbReference type="GO" id="GO:0051701">
    <property type="term" value="P:biological process involved in interaction with host"/>
    <property type="evidence" value="ECO:0007669"/>
    <property type="project" value="TreeGrafter"/>
</dbReference>
<dbReference type="GO" id="GO:0004144">
    <property type="term" value="F:diacylglycerol O-acyltransferase activity"/>
    <property type="evidence" value="ECO:0007669"/>
    <property type="project" value="UniProtKB-EC"/>
</dbReference>
<name>A0A8J3RQS0_9ACTN</name>
<dbReference type="GO" id="GO:0005886">
    <property type="term" value="C:plasma membrane"/>
    <property type="evidence" value="ECO:0007669"/>
    <property type="project" value="TreeGrafter"/>
</dbReference>
<dbReference type="Gene3D" id="3.30.559.30">
    <property type="entry name" value="Nonribosomal peptide synthetase, condensation domain"/>
    <property type="match status" value="1"/>
</dbReference>
<evidence type="ECO:0000256" key="10">
    <source>
        <dbReference type="ARBA" id="ARBA00048109"/>
    </source>
</evidence>
<protein>
    <recommendedName>
        <fullName evidence="4">diacylglycerol O-acyltransferase</fullName>
        <ecNumber evidence="4">2.3.1.20</ecNumber>
    </recommendedName>
</protein>
<comment type="caution">
    <text evidence="15">The sequence shown here is derived from an EMBL/GenBank/DDBJ whole genome shotgun (WGS) entry which is preliminary data.</text>
</comment>
<dbReference type="EC" id="2.3.1.20" evidence="4"/>
<sequence length="466" mass="49231">MNEPTRTIERASPDDLAMLAMSSRSAPRQIGALLVLGATPDFDREAATRLLAERVRAIPRLRQRLVRVPPGCGRPVWADDAAFAVGRHVRSVPCPAPADERALLDVATAVVSEPLPLSRPPWSVTFVTGPGGDVLGMVVVLDHVVADGIGGLAVLAGLVDQTAAAPPAEAAAFPRSLPSRRRLAADALLGRLRALGRVPAFWRTVRASAATSGGLLHPEPAARCSLLRPTGPRWRVETVGTDLAALRAAAHRSGGTVNDALLTAITGALRTLLTHRGESVDAFAVGVMVAARRTAGADRLGNEVIPLIVTLPVTGEPPARRLERIAAILRARKATAAKTPLIALFGLLFRALAGLGLYRWYMRRQRRLHTLVSNVRGPDRPLSFGGAAIRAVVPVAVAESGNVTVSFEALSYAGTFTVSVLVDPDNVPDLPVLVAALRAELDALTEAPDRPRELPHPEESGAWTAS</sequence>
<dbReference type="GO" id="GO:0001666">
    <property type="term" value="P:response to hypoxia"/>
    <property type="evidence" value="ECO:0007669"/>
    <property type="project" value="TreeGrafter"/>
</dbReference>
<keyword evidence="16" id="KW-1185">Reference proteome</keyword>
<comment type="catalytic activity">
    <reaction evidence="10">
        <text>an acyl-CoA + a 1,2-diacyl-sn-glycerol = a triacyl-sn-glycerol + CoA</text>
        <dbReference type="Rhea" id="RHEA:10868"/>
        <dbReference type="ChEBI" id="CHEBI:17815"/>
        <dbReference type="ChEBI" id="CHEBI:57287"/>
        <dbReference type="ChEBI" id="CHEBI:58342"/>
        <dbReference type="ChEBI" id="CHEBI:64615"/>
        <dbReference type="EC" id="2.3.1.20"/>
    </reaction>
</comment>
<dbReference type="EMBL" id="BOOH01000055">
    <property type="protein sequence ID" value="GIH80077.1"/>
    <property type="molecule type" value="Genomic_DNA"/>
</dbReference>
<evidence type="ECO:0000313" key="16">
    <source>
        <dbReference type="Proteomes" id="UP000616724"/>
    </source>
</evidence>
<accession>A0A8J3RQS0</accession>
<dbReference type="SUPFAM" id="SSF52777">
    <property type="entry name" value="CoA-dependent acyltransferases"/>
    <property type="match status" value="2"/>
</dbReference>
<comment type="pathway">
    <text evidence="2">Lipid metabolism.</text>
</comment>
<keyword evidence="8" id="KW-0443">Lipid metabolism</keyword>
<dbReference type="RefSeq" id="WP_203894521.1">
    <property type="nucleotide sequence ID" value="NZ_BOOH01000055.1"/>
</dbReference>
<keyword evidence="12" id="KW-0812">Transmembrane</keyword>
<evidence type="ECO:0000256" key="3">
    <source>
        <dbReference type="ARBA" id="ARBA00009587"/>
    </source>
</evidence>